<sequence length="68" mass="7960">MLAAAHRAHFREVCEEISLTADKETDLSFYLQLKPGSRRHERVLHSGRDSHPLWHHPHRPILQNEVDS</sequence>
<keyword evidence="3" id="KW-1185">Reference proteome</keyword>
<feature type="compositionally biased region" description="Basic and acidic residues" evidence="1">
    <location>
        <begin position="43"/>
        <end position="52"/>
    </location>
</feature>
<evidence type="ECO:0000313" key="3">
    <source>
        <dbReference type="Proteomes" id="UP000518266"/>
    </source>
</evidence>
<dbReference type="EMBL" id="JAAKFY010000004">
    <property type="protein sequence ID" value="KAF3857926.1"/>
    <property type="molecule type" value="Genomic_DNA"/>
</dbReference>
<dbReference type="Proteomes" id="UP000518266">
    <property type="component" value="Unassembled WGS sequence"/>
</dbReference>
<accession>A0A7J5Z8D5</accession>
<dbReference type="AlphaFoldDB" id="A0A7J5Z8D5"/>
<feature type="region of interest" description="Disordered" evidence="1">
    <location>
        <begin position="38"/>
        <end position="68"/>
    </location>
</feature>
<evidence type="ECO:0000256" key="1">
    <source>
        <dbReference type="SAM" id="MobiDB-lite"/>
    </source>
</evidence>
<protein>
    <submittedName>
        <fullName evidence="2">Uncharacterized protein</fullName>
    </submittedName>
</protein>
<comment type="caution">
    <text evidence="2">The sequence shown here is derived from an EMBL/GenBank/DDBJ whole genome shotgun (WGS) entry which is preliminary data.</text>
</comment>
<name>A0A7J5Z8D5_DISMA</name>
<reference evidence="2 3" key="1">
    <citation type="submission" date="2020-03" db="EMBL/GenBank/DDBJ databases">
        <title>Dissostichus mawsoni Genome sequencing and assembly.</title>
        <authorList>
            <person name="Park H."/>
        </authorList>
    </citation>
    <scope>NUCLEOTIDE SEQUENCE [LARGE SCALE GENOMIC DNA]</scope>
    <source>
        <strain evidence="2">DM0001</strain>
        <tissue evidence="2">Muscle</tissue>
    </source>
</reference>
<organism evidence="2 3">
    <name type="scientific">Dissostichus mawsoni</name>
    <name type="common">Antarctic cod</name>
    <dbReference type="NCBI Taxonomy" id="36200"/>
    <lineage>
        <taxon>Eukaryota</taxon>
        <taxon>Metazoa</taxon>
        <taxon>Chordata</taxon>
        <taxon>Craniata</taxon>
        <taxon>Vertebrata</taxon>
        <taxon>Euteleostomi</taxon>
        <taxon>Actinopterygii</taxon>
        <taxon>Neopterygii</taxon>
        <taxon>Teleostei</taxon>
        <taxon>Neoteleostei</taxon>
        <taxon>Acanthomorphata</taxon>
        <taxon>Eupercaria</taxon>
        <taxon>Perciformes</taxon>
        <taxon>Notothenioidei</taxon>
        <taxon>Nototheniidae</taxon>
        <taxon>Dissostichus</taxon>
    </lineage>
</organism>
<gene>
    <name evidence="2" type="ORF">F7725_011127</name>
</gene>
<evidence type="ECO:0000313" key="2">
    <source>
        <dbReference type="EMBL" id="KAF3857926.1"/>
    </source>
</evidence>
<proteinExistence type="predicted"/>